<sequence length="280" mass="32384">MEESAGTTPSGWDRFMAANNHAVGVLSIRTFGRFMSREQKERIDRWVGCMPHHGQLEDAKTAQSASIAILQDWLNWSRPKALAFLQKLDMLERRFRITGIRYHKTEFALRHSETLLHGSRTDQFKLLRLSQIFETDRPRRQQLYFAQWYEIFDGVADILQEIARNEAAAQTTEELRLGLANIEIALYKLFKPLRNLDENLAWVENTVAGLVGRSYLQDSEILALKHSREGGLFRRWAQTLPEVEHGSVEFKTKYIEDLVAQELEEDKVGECGCWSRLGSQ</sequence>
<dbReference type="EMBL" id="QGDH01000020">
    <property type="protein sequence ID" value="RAR14628.1"/>
    <property type="molecule type" value="Genomic_DNA"/>
</dbReference>
<dbReference type="OrthoDB" id="3799366at2759"/>
<comment type="caution">
    <text evidence="1">The sequence shown here is derived from an EMBL/GenBank/DDBJ whole genome shotgun (WGS) entry which is preliminary data.</text>
</comment>
<name>A0A364NBC5_STELY</name>
<dbReference type="AlphaFoldDB" id="A0A364NBC5"/>
<organism evidence="1 2">
    <name type="scientific">Stemphylium lycopersici</name>
    <name type="common">Tomato gray leaf spot disease fungus</name>
    <name type="synonym">Thyrospora lycopersici</name>
    <dbReference type="NCBI Taxonomy" id="183478"/>
    <lineage>
        <taxon>Eukaryota</taxon>
        <taxon>Fungi</taxon>
        <taxon>Dikarya</taxon>
        <taxon>Ascomycota</taxon>
        <taxon>Pezizomycotina</taxon>
        <taxon>Dothideomycetes</taxon>
        <taxon>Pleosporomycetidae</taxon>
        <taxon>Pleosporales</taxon>
        <taxon>Pleosporineae</taxon>
        <taxon>Pleosporaceae</taxon>
        <taxon>Stemphylium</taxon>
    </lineage>
</organism>
<keyword evidence="2" id="KW-1185">Reference proteome</keyword>
<dbReference type="Proteomes" id="UP000249619">
    <property type="component" value="Unassembled WGS sequence"/>
</dbReference>
<reference evidence="2" key="1">
    <citation type="submission" date="2018-05" db="EMBL/GenBank/DDBJ databases">
        <title>Draft genome sequence of Stemphylium lycopersici strain CIDEFI 213.</title>
        <authorList>
            <person name="Medina R."/>
            <person name="Franco M.E.E."/>
            <person name="Lucentini C.G."/>
            <person name="Saparrat M.C.N."/>
            <person name="Balatti P.A."/>
        </authorList>
    </citation>
    <scope>NUCLEOTIDE SEQUENCE [LARGE SCALE GENOMIC DNA]</scope>
    <source>
        <strain evidence="2">CIDEFI 213</strain>
    </source>
</reference>
<proteinExistence type="predicted"/>
<evidence type="ECO:0000313" key="2">
    <source>
        <dbReference type="Proteomes" id="UP000249619"/>
    </source>
</evidence>
<gene>
    <name evidence="1" type="ORF">DDE83_002027</name>
</gene>
<accession>A0A364NBC5</accession>
<evidence type="ECO:0000313" key="1">
    <source>
        <dbReference type="EMBL" id="RAR14628.1"/>
    </source>
</evidence>
<protein>
    <submittedName>
        <fullName evidence="1">Uncharacterized protein</fullName>
    </submittedName>
</protein>